<evidence type="ECO:0000313" key="3">
    <source>
        <dbReference type="Proteomes" id="UP000231282"/>
    </source>
</evidence>
<proteinExistence type="predicted"/>
<name>A0A2H0WS04_9BACT</name>
<dbReference type="Proteomes" id="UP000231282">
    <property type="component" value="Unassembled WGS sequence"/>
</dbReference>
<dbReference type="Gene3D" id="3.90.320.10">
    <property type="match status" value="1"/>
</dbReference>
<sequence>MVTEDEYNAVWISHSSISDFLKCPRAYFLKNVYKDPQTGHKIQLMTPPLALGQAVHEVLESLSRLPKDRRFDESLITKFEKAWQKISGEKGGFVGDEVENRYKNRGREMLERVAKNPGPFKNLAVKMKMDLPHFWLSKKDNIILCGKIDWLEYLPNKNGVHIIDFKTGRSNEESQSLQLPIYYLLAQNCQNYSVLKVSYWYLDHADEPENVSLPDLEKAREKILKIAKEIKLARQLERFECPDREEGCSACRPMEAVLRGEGRLVNVDEFNRDIYVLPQPSLDDGRESTIF</sequence>
<accession>A0A2H0WS04</accession>
<feature type="domain" description="PD-(D/E)XK endonuclease-like" evidence="1">
    <location>
        <begin position="12"/>
        <end position="251"/>
    </location>
</feature>
<dbReference type="Pfam" id="PF12705">
    <property type="entry name" value="PDDEXK_1"/>
    <property type="match status" value="1"/>
</dbReference>
<dbReference type="EMBL" id="PEZH01000004">
    <property type="protein sequence ID" value="PIS15395.1"/>
    <property type="molecule type" value="Genomic_DNA"/>
</dbReference>
<evidence type="ECO:0000313" key="2">
    <source>
        <dbReference type="EMBL" id="PIS15395.1"/>
    </source>
</evidence>
<reference evidence="3" key="1">
    <citation type="submission" date="2017-09" db="EMBL/GenBank/DDBJ databases">
        <title>Depth-based differentiation of microbial function through sediment-hosted aquifers and enrichment of novel symbionts in the deep terrestrial subsurface.</title>
        <authorList>
            <person name="Probst A.J."/>
            <person name="Ladd B."/>
            <person name="Jarett J.K."/>
            <person name="Geller-Mcgrath D.E."/>
            <person name="Sieber C.M.K."/>
            <person name="Emerson J.B."/>
            <person name="Anantharaman K."/>
            <person name="Thomas B.C."/>
            <person name="Malmstrom R."/>
            <person name="Stieglmeier M."/>
            <person name="Klingl A."/>
            <person name="Woyke T."/>
            <person name="Ryan C.M."/>
            <person name="Banfield J.F."/>
        </authorList>
    </citation>
    <scope>NUCLEOTIDE SEQUENCE [LARGE SCALE GENOMIC DNA]</scope>
</reference>
<comment type="caution">
    <text evidence="2">The sequence shown here is derived from an EMBL/GenBank/DDBJ whole genome shotgun (WGS) entry which is preliminary data.</text>
</comment>
<evidence type="ECO:0000259" key="1">
    <source>
        <dbReference type="Pfam" id="PF12705"/>
    </source>
</evidence>
<dbReference type="InterPro" id="IPR011604">
    <property type="entry name" value="PDDEXK-like_dom_sf"/>
</dbReference>
<dbReference type="InterPro" id="IPR038726">
    <property type="entry name" value="PDDEXK_AddAB-type"/>
</dbReference>
<organism evidence="2 3">
    <name type="scientific">Candidatus Shapirobacteria bacterium CG09_land_8_20_14_0_10_38_17</name>
    <dbReference type="NCBI Taxonomy" id="1974884"/>
    <lineage>
        <taxon>Bacteria</taxon>
        <taxon>Candidatus Shapironibacteriota</taxon>
    </lineage>
</organism>
<dbReference type="AlphaFoldDB" id="A0A2H0WS04"/>
<protein>
    <recommendedName>
        <fullName evidence="1">PD-(D/E)XK endonuclease-like domain-containing protein</fullName>
    </recommendedName>
</protein>
<gene>
    <name evidence="2" type="ORF">COT63_00145</name>
</gene>